<accession>A0A6A6GZC4</accession>
<dbReference type="OrthoDB" id="426718at2759"/>
<dbReference type="PANTHER" id="PTHR37490:SF3">
    <property type="entry name" value="DUF3431 DOMAIN CONTAINING PROTEIN"/>
    <property type="match status" value="1"/>
</dbReference>
<keyword evidence="3" id="KW-1185">Reference proteome</keyword>
<evidence type="ECO:0000256" key="1">
    <source>
        <dbReference type="SAM" id="SignalP"/>
    </source>
</evidence>
<dbReference type="PANTHER" id="PTHR37490">
    <property type="entry name" value="EXPRESSED PROTEIN"/>
    <property type="match status" value="1"/>
</dbReference>
<evidence type="ECO:0000313" key="2">
    <source>
        <dbReference type="EMBL" id="KAF2230673.1"/>
    </source>
</evidence>
<feature type="signal peptide" evidence="1">
    <location>
        <begin position="1"/>
        <end position="26"/>
    </location>
</feature>
<dbReference type="InterPro" id="IPR021838">
    <property type="entry name" value="DUF3431"/>
</dbReference>
<dbReference type="Proteomes" id="UP000800092">
    <property type="component" value="Unassembled WGS sequence"/>
</dbReference>
<keyword evidence="1" id="KW-0732">Signal</keyword>
<gene>
    <name evidence="2" type="ORF">EV356DRAFT_508280</name>
</gene>
<feature type="chain" id="PRO_5025558390" evidence="1">
    <location>
        <begin position="27"/>
        <end position="425"/>
    </location>
</feature>
<name>A0A6A6GZC4_VIRVR</name>
<proteinExistence type="predicted"/>
<dbReference type="EMBL" id="ML991837">
    <property type="protein sequence ID" value="KAF2230673.1"/>
    <property type="molecule type" value="Genomic_DNA"/>
</dbReference>
<evidence type="ECO:0000313" key="3">
    <source>
        <dbReference type="Proteomes" id="UP000800092"/>
    </source>
</evidence>
<dbReference type="AlphaFoldDB" id="A0A6A6GZC4"/>
<organism evidence="2 3">
    <name type="scientific">Viridothelium virens</name>
    <name type="common">Speckled blister lichen</name>
    <name type="synonym">Trypethelium virens</name>
    <dbReference type="NCBI Taxonomy" id="1048519"/>
    <lineage>
        <taxon>Eukaryota</taxon>
        <taxon>Fungi</taxon>
        <taxon>Dikarya</taxon>
        <taxon>Ascomycota</taxon>
        <taxon>Pezizomycotina</taxon>
        <taxon>Dothideomycetes</taxon>
        <taxon>Dothideomycetes incertae sedis</taxon>
        <taxon>Trypetheliales</taxon>
        <taxon>Trypetheliaceae</taxon>
        <taxon>Viridothelium</taxon>
    </lineage>
</organism>
<dbReference type="Pfam" id="PF11913">
    <property type="entry name" value="DUF3431"/>
    <property type="match status" value="1"/>
</dbReference>
<sequence length="425" mass="48275">MHRLNPLLTIFVIIFGSIILLCSSQAYPFQKTTTFGNAINSFTHKSQKIFIALTGRQPGQKDAQIEYDNESFKLNTSLPEDALAFDAGPLSFQHSHYTADLIIPHFGSEDLSWLSQLPSAIHPIIYTHSSSSQTLPPHASKTILATKGHEALTYLTHITTHYDVLPDILIFTHPHPTAWHNNDLLSLSTALTLSRLNPHHVLAAGYFNLRCHWDPGCPTYLHPSSPDPALLPGSDALRQEEPLVAAAWSDLFPAEPVPADIAQPCCGQFAVSRAQVRAQPRARYARVKGWLEETALGDEMSGRVLEYLWGYLFSGREVSCPDMRSCYCGAYGVCFGSEEGFQGWFEMKWRRGQYLRELERWALSEREVDKFRRQGRVDEVALMDKLDPGRIDWLEREIRGLEEKMERVKREAWERGRDPKNREID</sequence>
<reference evidence="2" key="1">
    <citation type="journal article" date="2020" name="Stud. Mycol.">
        <title>101 Dothideomycetes genomes: a test case for predicting lifestyles and emergence of pathogens.</title>
        <authorList>
            <person name="Haridas S."/>
            <person name="Albert R."/>
            <person name="Binder M."/>
            <person name="Bloem J."/>
            <person name="Labutti K."/>
            <person name="Salamov A."/>
            <person name="Andreopoulos B."/>
            <person name="Baker S."/>
            <person name="Barry K."/>
            <person name="Bills G."/>
            <person name="Bluhm B."/>
            <person name="Cannon C."/>
            <person name="Castanera R."/>
            <person name="Culley D."/>
            <person name="Daum C."/>
            <person name="Ezra D."/>
            <person name="Gonzalez J."/>
            <person name="Henrissat B."/>
            <person name="Kuo A."/>
            <person name="Liang C."/>
            <person name="Lipzen A."/>
            <person name="Lutzoni F."/>
            <person name="Magnuson J."/>
            <person name="Mondo S."/>
            <person name="Nolan M."/>
            <person name="Ohm R."/>
            <person name="Pangilinan J."/>
            <person name="Park H.-J."/>
            <person name="Ramirez L."/>
            <person name="Alfaro M."/>
            <person name="Sun H."/>
            <person name="Tritt A."/>
            <person name="Yoshinaga Y."/>
            <person name="Zwiers L.-H."/>
            <person name="Turgeon B."/>
            <person name="Goodwin S."/>
            <person name="Spatafora J."/>
            <person name="Crous P."/>
            <person name="Grigoriev I."/>
        </authorList>
    </citation>
    <scope>NUCLEOTIDE SEQUENCE</scope>
    <source>
        <strain evidence="2">Tuck. ex Michener</strain>
    </source>
</reference>
<protein>
    <submittedName>
        <fullName evidence="2">Uncharacterized protein</fullName>
    </submittedName>
</protein>